<dbReference type="InterPro" id="IPR036291">
    <property type="entry name" value="NAD(P)-bd_dom_sf"/>
</dbReference>
<dbReference type="OrthoDB" id="9807196at2"/>
<gene>
    <name evidence="7" type="primary">sucD</name>
    <name evidence="7" type="ORF">EKG37_04650</name>
</gene>
<evidence type="ECO:0000313" key="8">
    <source>
        <dbReference type="Proteomes" id="UP000271374"/>
    </source>
</evidence>
<dbReference type="GO" id="GO:0009361">
    <property type="term" value="C:succinate-CoA ligase complex (ADP-forming)"/>
    <property type="evidence" value="ECO:0007669"/>
    <property type="project" value="TreeGrafter"/>
</dbReference>
<accession>A0A431WIQ7</accession>
<dbReference type="FunFam" id="3.40.50.720:FF:000277">
    <property type="entry name" value="Succinate--CoA ligase [ADP-forming] subunit alpha"/>
    <property type="match status" value="1"/>
</dbReference>
<evidence type="ECO:0000313" key="7">
    <source>
        <dbReference type="EMBL" id="RTR35179.1"/>
    </source>
</evidence>
<dbReference type="Gene3D" id="3.40.50.261">
    <property type="entry name" value="Succinyl-CoA synthetase domains"/>
    <property type="match status" value="1"/>
</dbReference>
<keyword evidence="1" id="KW-0816">Tricarboxylic acid cycle</keyword>
<evidence type="ECO:0000256" key="1">
    <source>
        <dbReference type="ARBA" id="ARBA00022532"/>
    </source>
</evidence>
<dbReference type="AlphaFoldDB" id="A0A431WIQ7"/>
<dbReference type="NCBIfam" id="NF004230">
    <property type="entry name" value="PRK05678.1"/>
    <property type="match status" value="1"/>
</dbReference>
<dbReference type="PANTHER" id="PTHR11117">
    <property type="entry name" value="SUCCINYL-COA LIGASE SUBUNIT ALPHA"/>
    <property type="match status" value="1"/>
</dbReference>
<keyword evidence="2 7" id="KW-0436">Ligase</keyword>
<feature type="domain" description="CoA-binding" evidence="6">
    <location>
        <begin position="4"/>
        <end position="100"/>
    </location>
</feature>
<evidence type="ECO:0000256" key="4">
    <source>
        <dbReference type="ARBA" id="ARBA00060724"/>
    </source>
</evidence>
<reference evidence="7 8" key="1">
    <citation type="submission" date="2018-12" db="EMBL/GenBank/DDBJ databases">
        <title>Bacillus yapensis draft genome sequence.</title>
        <authorList>
            <person name="Yu L."/>
            <person name="Xu X."/>
            <person name="Tang X."/>
        </authorList>
    </citation>
    <scope>NUCLEOTIDE SEQUENCE [LARGE SCALE GENOMIC DNA]</scope>
    <source>
        <strain evidence="7 8">XXST-01</strain>
    </source>
</reference>
<dbReference type="PANTHER" id="PTHR11117:SF2">
    <property type="entry name" value="SUCCINATE--COA LIGASE [ADP_GDP-FORMING] SUBUNIT ALPHA, MITOCHONDRIAL"/>
    <property type="match status" value="1"/>
</dbReference>
<sequence>MSVLINENTSVLVQGLTSYTAKKHAINMRANNTRIIAGVSPGKGGSYVEDWPIYDTVRQALNKHTIDLSIIYAPPQSAANAIIESIESEIKIIVCVTEGIPKLDMLKVYEKLSKSKTRLLGPCTPGITVPGKTKIGFLPDIITLPGNVGVVGKSGTLTYEICYQLTKEGIGQSTIMGIGGDPIRGTSFKEVLKLFNEDGETDYIVMVGEIGGNDEEEAATFLDNNNSKPVVAYIAGRTAPKDVPMGHAGALIANNQGGYAQKIQYLQESGVQVATSISEVVTILKKMMGEKKK</sequence>
<evidence type="ECO:0000256" key="2">
    <source>
        <dbReference type="ARBA" id="ARBA00022598"/>
    </source>
</evidence>
<dbReference type="GO" id="GO:0004776">
    <property type="term" value="F:succinate-CoA ligase (GDP-forming) activity"/>
    <property type="evidence" value="ECO:0007669"/>
    <property type="project" value="TreeGrafter"/>
</dbReference>
<evidence type="ECO:0000256" key="5">
    <source>
        <dbReference type="PIRSR" id="PIRSR001553-1"/>
    </source>
</evidence>
<dbReference type="InterPro" id="IPR005810">
    <property type="entry name" value="CoA_lig_alpha"/>
</dbReference>
<dbReference type="InterPro" id="IPR005811">
    <property type="entry name" value="SUCC_ACL_C"/>
</dbReference>
<dbReference type="EC" id="6.2.1.5" evidence="7"/>
<comment type="caution">
    <text evidence="7">The sequence shown here is derived from an EMBL/GenBank/DDBJ whole genome shotgun (WGS) entry which is preliminary data.</text>
</comment>
<dbReference type="Proteomes" id="UP000271374">
    <property type="component" value="Unassembled WGS sequence"/>
</dbReference>
<dbReference type="PIRSF" id="PIRSF001553">
    <property type="entry name" value="SucCS_alpha"/>
    <property type="match status" value="1"/>
</dbReference>
<dbReference type="InterPro" id="IPR016102">
    <property type="entry name" value="Succinyl-CoA_synth-like"/>
</dbReference>
<name>A0A431WIQ7_9BACI</name>
<dbReference type="NCBIfam" id="TIGR01019">
    <property type="entry name" value="sucCoAalpha"/>
    <property type="match status" value="1"/>
</dbReference>
<dbReference type="UniPathway" id="UPA00223">
    <property type="reaction ID" value="UER00999"/>
</dbReference>
<comment type="similarity">
    <text evidence="4">Belongs to the succinate/malate CoA ligase alpha subunit family.</text>
</comment>
<organism evidence="7 8">
    <name type="scientific">Bacillus yapensis</name>
    <dbReference type="NCBI Taxonomy" id="2492960"/>
    <lineage>
        <taxon>Bacteria</taxon>
        <taxon>Bacillati</taxon>
        <taxon>Bacillota</taxon>
        <taxon>Bacilli</taxon>
        <taxon>Bacillales</taxon>
        <taxon>Bacillaceae</taxon>
        <taxon>Bacillus</taxon>
    </lineage>
</organism>
<dbReference type="Pfam" id="PF00549">
    <property type="entry name" value="Ligase_CoA"/>
    <property type="match status" value="1"/>
</dbReference>
<keyword evidence="3" id="KW-0547">Nucleotide-binding</keyword>
<evidence type="ECO:0000256" key="3">
    <source>
        <dbReference type="ARBA" id="ARBA00022741"/>
    </source>
</evidence>
<keyword evidence="8" id="KW-1185">Reference proteome</keyword>
<feature type="active site" description="Tele-phosphohistidine intermediate" evidence="5">
    <location>
        <position position="247"/>
    </location>
</feature>
<evidence type="ECO:0000259" key="6">
    <source>
        <dbReference type="SMART" id="SM00881"/>
    </source>
</evidence>
<dbReference type="SMART" id="SM00881">
    <property type="entry name" value="CoA_binding"/>
    <property type="match status" value="1"/>
</dbReference>
<dbReference type="GO" id="GO:0004775">
    <property type="term" value="F:succinate-CoA ligase (ADP-forming) activity"/>
    <property type="evidence" value="ECO:0007669"/>
    <property type="project" value="UniProtKB-EC"/>
</dbReference>
<dbReference type="PRINTS" id="PR01798">
    <property type="entry name" value="SCOASYNTHASE"/>
</dbReference>
<dbReference type="InterPro" id="IPR003781">
    <property type="entry name" value="CoA-bd"/>
</dbReference>
<dbReference type="Pfam" id="PF02629">
    <property type="entry name" value="CoA_binding"/>
    <property type="match status" value="1"/>
</dbReference>
<dbReference type="FunFam" id="3.40.50.261:FF:000006">
    <property type="entry name" value="Succinate--CoA ligase [ADP-forming] subunit alpha"/>
    <property type="match status" value="1"/>
</dbReference>
<dbReference type="GO" id="GO:0006099">
    <property type="term" value="P:tricarboxylic acid cycle"/>
    <property type="evidence" value="ECO:0007669"/>
    <property type="project" value="UniProtKB-UniPathway"/>
</dbReference>
<dbReference type="SUPFAM" id="SSF52210">
    <property type="entry name" value="Succinyl-CoA synthetase domains"/>
    <property type="match status" value="1"/>
</dbReference>
<dbReference type="Gene3D" id="3.40.50.720">
    <property type="entry name" value="NAD(P)-binding Rossmann-like Domain"/>
    <property type="match status" value="1"/>
</dbReference>
<protein>
    <submittedName>
        <fullName evidence="7">Succinate--CoA ligase subunit alpha</fullName>
        <ecNumber evidence="7">6.2.1.5</ecNumber>
    </submittedName>
</protein>
<proteinExistence type="inferred from homology"/>
<dbReference type="SUPFAM" id="SSF51735">
    <property type="entry name" value="NAD(P)-binding Rossmann-fold domains"/>
    <property type="match status" value="1"/>
</dbReference>
<dbReference type="EMBL" id="RXNT01000003">
    <property type="protein sequence ID" value="RTR35179.1"/>
    <property type="molecule type" value="Genomic_DNA"/>
</dbReference>
<dbReference type="GO" id="GO:0000166">
    <property type="term" value="F:nucleotide binding"/>
    <property type="evidence" value="ECO:0007669"/>
    <property type="project" value="UniProtKB-KW"/>
</dbReference>